<dbReference type="AlphaFoldDB" id="E4N558"/>
<dbReference type="PATRIC" id="fig|452652.3.peg.491"/>
<keyword evidence="1" id="KW-1133">Transmembrane helix</keyword>
<dbReference type="KEGG" id="ksk:KSE_04930"/>
<proteinExistence type="predicted"/>
<dbReference type="Proteomes" id="UP000007076">
    <property type="component" value="Chromosome"/>
</dbReference>
<evidence type="ECO:0000256" key="1">
    <source>
        <dbReference type="SAM" id="Phobius"/>
    </source>
</evidence>
<keyword evidence="1" id="KW-0472">Membrane</keyword>
<keyword evidence="3" id="KW-1185">Reference proteome</keyword>
<gene>
    <name evidence="2" type="ordered locus">KSE_04930</name>
</gene>
<accession>E4N558</accession>
<feature type="transmembrane region" description="Helical" evidence="1">
    <location>
        <begin position="23"/>
        <end position="44"/>
    </location>
</feature>
<dbReference type="STRING" id="452652.KSE_04930"/>
<evidence type="ECO:0000313" key="2">
    <source>
        <dbReference type="EMBL" id="BAJ26339.1"/>
    </source>
</evidence>
<dbReference type="HOGENOM" id="CLU_3136704_0_0_11"/>
<evidence type="ECO:0000313" key="3">
    <source>
        <dbReference type="Proteomes" id="UP000007076"/>
    </source>
</evidence>
<dbReference type="RefSeq" id="WP_014133658.1">
    <property type="nucleotide sequence ID" value="NC_016109.1"/>
</dbReference>
<keyword evidence="1" id="KW-0812">Transmembrane</keyword>
<protein>
    <submittedName>
        <fullName evidence="2">Uncharacterized protein</fullName>
    </submittedName>
</protein>
<name>E4N558_KITSK</name>
<dbReference type="EMBL" id="AP010968">
    <property type="protein sequence ID" value="BAJ26339.1"/>
    <property type="molecule type" value="Genomic_DNA"/>
</dbReference>
<reference evidence="2 3" key="1">
    <citation type="journal article" date="2010" name="DNA Res.">
        <title>Genome sequence of Kitasatospora setae NBRC 14216T: an evolutionary snapshot of the family Streptomycetaceae.</title>
        <authorList>
            <person name="Ichikawa N."/>
            <person name="Oguchi A."/>
            <person name="Ikeda H."/>
            <person name="Ishikawa J."/>
            <person name="Kitani S."/>
            <person name="Watanabe Y."/>
            <person name="Nakamura S."/>
            <person name="Katano Y."/>
            <person name="Kishi E."/>
            <person name="Sasagawa M."/>
            <person name="Ankai A."/>
            <person name="Fukui S."/>
            <person name="Hashimoto Y."/>
            <person name="Kamata S."/>
            <person name="Otoguro M."/>
            <person name="Tanikawa S."/>
            <person name="Nihira T."/>
            <person name="Horinouchi S."/>
            <person name="Ohnishi Y."/>
            <person name="Hayakawa M."/>
            <person name="Kuzuyama T."/>
            <person name="Arisawa A."/>
            <person name="Nomoto F."/>
            <person name="Miura H."/>
            <person name="Takahashi Y."/>
            <person name="Fujita N."/>
        </authorList>
    </citation>
    <scope>NUCLEOTIDE SEQUENCE [LARGE SCALE GENOMIC DNA]</scope>
    <source>
        <strain evidence="3">ATCC 33774 / DSM 43861 / JCM 3304 / KCC A-0304 / NBRC 14216 / KM-6054</strain>
    </source>
</reference>
<organism evidence="2 3">
    <name type="scientific">Kitasatospora setae (strain ATCC 33774 / DSM 43861 / JCM 3304 / KCC A-0304 / NBRC 14216 / KM-6054)</name>
    <name type="common">Streptomyces setae</name>
    <dbReference type="NCBI Taxonomy" id="452652"/>
    <lineage>
        <taxon>Bacteria</taxon>
        <taxon>Bacillati</taxon>
        <taxon>Actinomycetota</taxon>
        <taxon>Actinomycetes</taxon>
        <taxon>Kitasatosporales</taxon>
        <taxon>Streptomycetaceae</taxon>
        <taxon>Kitasatospora</taxon>
    </lineage>
</organism>
<sequence length="49" mass="4928">MSVADSTAFSPTDTMSLSARAKALMAVEGIAALIASLLVIAHAVGVPDR</sequence>